<feature type="domain" description="Transcription regulator PadR N-terminal" evidence="2">
    <location>
        <begin position="31"/>
        <end position="99"/>
    </location>
</feature>
<comment type="caution">
    <text evidence="3">The sequence shown here is derived from an EMBL/GenBank/DDBJ whole genome shotgun (WGS) entry which is preliminary data.</text>
</comment>
<sequence length="170" mass="18513">MPPMPPPPPTFGFAPPPHGRKAKRGDVRAAILAILAEGPHNGYRIIQEIGERSHGAWRPSPGAVYPALQQLSEEELVQQIGEGRKSRFELTETGHSYVTEHAEEVDAPWEAMIPQVDEEVTELFGLAQQTTAALMQVAQTGSPAQVAKAKQILTDSRRSLYLLLAEGDEG</sequence>
<evidence type="ECO:0000256" key="1">
    <source>
        <dbReference type="SAM" id="MobiDB-lite"/>
    </source>
</evidence>
<dbReference type="Pfam" id="PF03551">
    <property type="entry name" value="PadR"/>
    <property type="match status" value="1"/>
</dbReference>
<dbReference type="InterPro" id="IPR036390">
    <property type="entry name" value="WH_DNA-bd_sf"/>
</dbReference>
<feature type="compositionally biased region" description="Pro residues" evidence="1">
    <location>
        <begin position="1"/>
        <end position="17"/>
    </location>
</feature>
<name>A0A543B1F3_9ACTN</name>
<dbReference type="Gene3D" id="1.10.10.10">
    <property type="entry name" value="Winged helix-like DNA-binding domain superfamily/Winged helix DNA-binding domain"/>
    <property type="match status" value="1"/>
</dbReference>
<dbReference type="Proteomes" id="UP000317043">
    <property type="component" value="Unassembled WGS sequence"/>
</dbReference>
<keyword evidence="4" id="KW-1185">Reference proteome</keyword>
<dbReference type="AlphaFoldDB" id="A0A543B1F3"/>
<feature type="region of interest" description="Disordered" evidence="1">
    <location>
        <begin position="1"/>
        <end position="22"/>
    </location>
</feature>
<dbReference type="InterPro" id="IPR036388">
    <property type="entry name" value="WH-like_DNA-bd_sf"/>
</dbReference>
<evidence type="ECO:0000313" key="3">
    <source>
        <dbReference type="EMBL" id="TQL78662.1"/>
    </source>
</evidence>
<dbReference type="PANTHER" id="PTHR43252">
    <property type="entry name" value="TRANSCRIPTIONAL REGULATOR YQJI"/>
    <property type="match status" value="1"/>
</dbReference>
<dbReference type="EMBL" id="VFOW01000001">
    <property type="protein sequence ID" value="TQL78662.1"/>
    <property type="molecule type" value="Genomic_DNA"/>
</dbReference>
<dbReference type="InterPro" id="IPR005149">
    <property type="entry name" value="Tscrpt_reg_PadR_N"/>
</dbReference>
<accession>A0A543B1F3</accession>
<dbReference type="SUPFAM" id="SSF46785">
    <property type="entry name" value="Winged helix' DNA-binding domain"/>
    <property type="match status" value="1"/>
</dbReference>
<dbReference type="InParanoid" id="A0A543B1F3"/>
<evidence type="ECO:0000259" key="2">
    <source>
        <dbReference type="Pfam" id="PF03551"/>
    </source>
</evidence>
<protein>
    <submittedName>
        <fullName evidence="3">PadR family transcriptional regulator</fullName>
    </submittedName>
</protein>
<organism evidence="3 4">
    <name type="scientific">Stackebrandtia endophytica</name>
    <dbReference type="NCBI Taxonomy" id="1496996"/>
    <lineage>
        <taxon>Bacteria</taxon>
        <taxon>Bacillati</taxon>
        <taxon>Actinomycetota</taxon>
        <taxon>Actinomycetes</taxon>
        <taxon>Glycomycetales</taxon>
        <taxon>Glycomycetaceae</taxon>
        <taxon>Stackebrandtia</taxon>
    </lineage>
</organism>
<proteinExistence type="predicted"/>
<dbReference type="PANTHER" id="PTHR43252:SF5">
    <property type="entry name" value="TRANSCRIPTIONAL REGULATOR, PADR-LIKE FAMILY"/>
    <property type="match status" value="1"/>
</dbReference>
<evidence type="ECO:0000313" key="4">
    <source>
        <dbReference type="Proteomes" id="UP000317043"/>
    </source>
</evidence>
<gene>
    <name evidence="3" type="ORF">FB566_4253</name>
</gene>
<reference evidence="3 4" key="1">
    <citation type="submission" date="2019-06" db="EMBL/GenBank/DDBJ databases">
        <title>Sequencing the genomes of 1000 actinobacteria strains.</title>
        <authorList>
            <person name="Klenk H.-P."/>
        </authorList>
    </citation>
    <scope>NUCLEOTIDE SEQUENCE [LARGE SCALE GENOMIC DNA]</scope>
    <source>
        <strain evidence="3 4">DSM 45928</strain>
    </source>
</reference>